<keyword evidence="2" id="KW-1185">Reference proteome</keyword>
<reference evidence="1 2" key="1">
    <citation type="submission" date="2020-03" db="EMBL/GenBank/DDBJ databases">
        <title>Draft Genome Sequence of Cudoniella acicularis.</title>
        <authorList>
            <person name="Buettner E."/>
            <person name="Kellner H."/>
        </authorList>
    </citation>
    <scope>NUCLEOTIDE SEQUENCE [LARGE SCALE GENOMIC DNA]</scope>
    <source>
        <strain evidence="1 2">DSM 108380</strain>
    </source>
</reference>
<evidence type="ECO:0000313" key="1">
    <source>
        <dbReference type="EMBL" id="KAF4634586.1"/>
    </source>
</evidence>
<dbReference type="Proteomes" id="UP000566819">
    <property type="component" value="Unassembled WGS sequence"/>
</dbReference>
<name>A0A8H4W5W1_9HELO</name>
<sequence length="125" mass="14256">MSETAPVLTSTSPNSALNPYRTYPASILCLYPTLHMPSPYASLLPSITTAQTPKKDSLAPNLIRYTQGRSKQLRESTFSTYREKDRARIRRTRRADLRCRAYSRRLRFTALKSRISTTATSVVRE</sequence>
<organism evidence="1 2">
    <name type="scientific">Cudoniella acicularis</name>
    <dbReference type="NCBI Taxonomy" id="354080"/>
    <lineage>
        <taxon>Eukaryota</taxon>
        <taxon>Fungi</taxon>
        <taxon>Dikarya</taxon>
        <taxon>Ascomycota</taxon>
        <taxon>Pezizomycotina</taxon>
        <taxon>Leotiomycetes</taxon>
        <taxon>Helotiales</taxon>
        <taxon>Tricladiaceae</taxon>
        <taxon>Cudoniella</taxon>
    </lineage>
</organism>
<dbReference type="AlphaFoldDB" id="A0A8H4W5W1"/>
<proteinExistence type="predicted"/>
<gene>
    <name evidence="1" type="ORF">G7Y89_g3512</name>
</gene>
<comment type="caution">
    <text evidence="1">The sequence shown here is derived from an EMBL/GenBank/DDBJ whole genome shotgun (WGS) entry which is preliminary data.</text>
</comment>
<protein>
    <submittedName>
        <fullName evidence="1">Uncharacterized protein</fullName>
    </submittedName>
</protein>
<evidence type="ECO:0000313" key="2">
    <source>
        <dbReference type="Proteomes" id="UP000566819"/>
    </source>
</evidence>
<accession>A0A8H4W5W1</accession>
<dbReference type="EMBL" id="JAAMPI010000173">
    <property type="protein sequence ID" value="KAF4634586.1"/>
    <property type="molecule type" value="Genomic_DNA"/>
</dbReference>